<organism evidence="1 2">
    <name type="scientific">Romboutsia weinsteinii</name>
    <dbReference type="NCBI Taxonomy" id="2020949"/>
    <lineage>
        <taxon>Bacteria</taxon>
        <taxon>Bacillati</taxon>
        <taxon>Bacillota</taxon>
        <taxon>Clostridia</taxon>
        <taxon>Peptostreptococcales</taxon>
        <taxon>Peptostreptococcaceae</taxon>
        <taxon>Romboutsia</taxon>
    </lineage>
</organism>
<dbReference type="Proteomes" id="UP000215694">
    <property type="component" value="Unassembled WGS sequence"/>
</dbReference>
<name>A0A371J5Q7_9FIRM</name>
<protein>
    <submittedName>
        <fullName evidence="1">DUF4003 family protein</fullName>
    </submittedName>
</protein>
<dbReference type="Pfam" id="PF13170">
    <property type="entry name" value="DUF4003"/>
    <property type="match status" value="1"/>
</dbReference>
<gene>
    <name evidence="1" type="ORF">CHL78_006800</name>
</gene>
<evidence type="ECO:0000313" key="1">
    <source>
        <dbReference type="EMBL" id="RDY28006.1"/>
    </source>
</evidence>
<dbReference type="OrthoDB" id="1778393at2"/>
<comment type="caution">
    <text evidence="1">The sequence shown here is derived from an EMBL/GenBank/DDBJ whole genome shotgun (WGS) entry which is preliminary data.</text>
</comment>
<sequence length="318" mass="36713">MKNYLLENKVNLLIKNNEQLKMTKKSWNIIGQGCALAFTIDDKAINHKLVDECIDIIKDSTIIISKFRGISMIYVATLLSFEDDKVGAFKVILEIFKTLKSQGFWGNDYLIIASLVIYKNRNKINIYTSVENIKYIYDYMNQKHPYLTSSDDYCNAAIISIYSTDLKRDLEYMEECYKFLNKNGLYKGNCLQAISQLLCLSNNRNMASCKNLISLIETLNKKSCKISYKNYSIFASIAMTEFEEVKIVNKIEHMSNEIKEYSDLNIWGREKRNSISSYLVISQHLDEKKDEYEKLINISQFLCIASGVEEAIQASNTC</sequence>
<dbReference type="AlphaFoldDB" id="A0A371J5Q7"/>
<dbReference type="EMBL" id="NOJY02000009">
    <property type="protein sequence ID" value="RDY28006.1"/>
    <property type="molecule type" value="Genomic_DNA"/>
</dbReference>
<proteinExistence type="predicted"/>
<reference evidence="1 2" key="1">
    <citation type="journal article" date="2017" name="Genome Announc.">
        <title>Draft Genome Sequence of Romboutsia weinsteinii sp. nov. Strain CCRI-19649(T) Isolated from Surface Water.</title>
        <authorList>
            <person name="Maheux A.F."/>
            <person name="Boudreau D.K."/>
            <person name="Berube E."/>
            <person name="Boissinot M."/>
            <person name="Cantin P."/>
            <person name="Raymond F."/>
            <person name="Corbeil J."/>
            <person name="Omar R.F."/>
            <person name="Bergeron M.G."/>
        </authorList>
    </citation>
    <scope>NUCLEOTIDE SEQUENCE [LARGE SCALE GENOMIC DNA]</scope>
    <source>
        <strain evidence="1 2">CCRI-19649</strain>
    </source>
</reference>
<dbReference type="RefSeq" id="WP_094369650.1">
    <property type="nucleotide sequence ID" value="NZ_NOJY02000009.1"/>
</dbReference>
<keyword evidence="2" id="KW-1185">Reference proteome</keyword>
<dbReference type="InterPro" id="IPR025062">
    <property type="entry name" value="DUF4003"/>
</dbReference>
<accession>A0A371J5Q7</accession>
<evidence type="ECO:0000313" key="2">
    <source>
        <dbReference type="Proteomes" id="UP000215694"/>
    </source>
</evidence>